<reference evidence="1 2" key="1">
    <citation type="journal article" date="2024" name="Chem. Sci.">
        <title>Discovery of megapolipeptins by genome mining of a Burkholderiales bacteria collection.</title>
        <authorList>
            <person name="Paulo B.S."/>
            <person name="Recchia M.J.J."/>
            <person name="Lee S."/>
            <person name="Fergusson C.H."/>
            <person name="Romanowski S.B."/>
            <person name="Hernandez A."/>
            <person name="Krull N."/>
            <person name="Liu D.Y."/>
            <person name="Cavanagh H."/>
            <person name="Bos A."/>
            <person name="Gray C.A."/>
            <person name="Murphy B.T."/>
            <person name="Linington R.G."/>
            <person name="Eustaquio A.S."/>
        </authorList>
    </citation>
    <scope>NUCLEOTIDE SEQUENCE [LARGE SCALE GENOMIC DNA]</scope>
    <source>
        <strain evidence="1 2">RL17-374-BIF-D</strain>
    </source>
</reference>
<dbReference type="EMBL" id="JAQQDB010000035">
    <property type="protein sequence ID" value="MFM0521501.1"/>
    <property type="molecule type" value="Genomic_DNA"/>
</dbReference>
<proteinExistence type="predicted"/>
<sequence>MLDVLQETWGDYTVGILTFPVFELQTWTSSPHGYVAVVRIDRGGDVLADWHLPRSSRPSESAPEAQRNALEYAITLVGRGVFDETSGKA</sequence>
<accession>A0ABW9CTZ9</accession>
<protein>
    <submittedName>
        <fullName evidence="1">Uncharacterized protein</fullName>
    </submittedName>
</protein>
<evidence type="ECO:0000313" key="1">
    <source>
        <dbReference type="EMBL" id="MFM0521501.1"/>
    </source>
</evidence>
<comment type="caution">
    <text evidence="1">The sequence shown here is derived from an EMBL/GenBank/DDBJ whole genome shotgun (WGS) entry which is preliminary data.</text>
</comment>
<name>A0ABW9CTZ9_9BURK</name>
<gene>
    <name evidence="1" type="ORF">PQR08_29160</name>
</gene>
<organism evidence="1 2">
    <name type="scientific">Caballeronia jiangsuensis</name>
    <dbReference type="NCBI Taxonomy" id="1458357"/>
    <lineage>
        <taxon>Bacteria</taxon>
        <taxon>Pseudomonadati</taxon>
        <taxon>Pseudomonadota</taxon>
        <taxon>Betaproteobacteria</taxon>
        <taxon>Burkholderiales</taxon>
        <taxon>Burkholderiaceae</taxon>
        <taxon>Caballeronia</taxon>
    </lineage>
</organism>
<evidence type="ECO:0000313" key="2">
    <source>
        <dbReference type="Proteomes" id="UP001629462"/>
    </source>
</evidence>
<dbReference type="Proteomes" id="UP001629462">
    <property type="component" value="Unassembled WGS sequence"/>
</dbReference>
<dbReference type="RefSeq" id="WP_408163190.1">
    <property type="nucleotide sequence ID" value="NZ_JAQQDB010000035.1"/>
</dbReference>
<keyword evidence="2" id="KW-1185">Reference proteome</keyword>